<evidence type="ECO:0000313" key="2">
    <source>
        <dbReference type="Proteomes" id="UP000002487"/>
    </source>
</evidence>
<protein>
    <submittedName>
        <fullName evidence="1">Uncharacterized protein</fullName>
    </submittedName>
</protein>
<dbReference type="EMBL" id="AE010299">
    <property type="protein sequence ID" value="AAM04012.1"/>
    <property type="molecule type" value="Genomic_DNA"/>
</dbReference>
<sequence>MEFCNYRAHPKTYFYPCIGQNFRIIFIICDSIDYFRFKIRRADFEFWDKLIDIDEANDSNSQICIKEITVHWSSVKEFSCLKDIDFAPKVVLNFVLFT</sequence>
<evidence type="ECO:0000313" key="1">
    <source>
        <dbReference type="EMBL" id="AAM04012.1"/>
    </source>
</evidence>
<dbReference type="Proteomes" id="UP000002487">
    <property type="component" value="Chromosome"/>
</dbReference>
<gene>
    <name evidence="1" type="ordered locus">MA_0568</name>
</gene>
<dbReference type="AlphaFoldDB" id="Q8TT69"/>
<reference evidence="1 2" key="1">
    <citation type="journal article" date="2002" name="Genome Res.">
        <title>The genome of Methanosarcina acetivorans reveals extensive metabolic and physiological diversity.</title>
        <authorList>
            <person name="Galagan J.E."/>
            <person name="Nusbaum C."/>
            <person name="Roy A."/>
            <person name="Endrizzi M.G."/>
            <person name="Macdonald P."/>
            <person name="FitzHugh W."/>
            <person name="Calvo S."/>
            <person name="Engels R."/>
            <person name="Smirnov S."/>
            <person name="Atnoor D."/>
            <person name="Brown A."/>
            <person name="Allen N."/>
            <person name="Naylor J."/>
            <person name="Stange-Thomann N."/>
            <person name="DeArellano K."/>
            <person name="Johnson R."/>
            <person name="Linton L."/>
            <person name="McEwan P."/>
            <person name="McKernan K."/>
            <person name="Talamas J."/>
            <person name="Tirrell A."/>
            <person name="Ye W."/>
            <person name="Zimmer A."/>
            <person name="Barber R.D."/>
            <person name="Cann I."/>
            <person name="Graham D.E."/>
            <person name="Grahame D.A."/>
            <person name="Guss A."/>
            <person name="Hedderich R."/>
            <person name="Ingram-Smith C."/>
            <person name="Kuettner C.H."/>
            <person name="Krzycki J.A."/>
            <person name="Leigh J.A."/>
            <person name="Li W."/>
            <person name="Liu J."/>
            <person name="Mukhopadhyay B."/>
            <person name="Reeve J.N."/>
            <person name="Smith K."/>
            <person name="Springer T.A."/>
            <person name="Umayam L.A."/>
            <person name="White O."/>
            <person name="White R.H."/>
            <person name="de Macario E.C."/>
            <person name="Ferry J.G."/>
            <person name="Jarrell K.F."/>
            <person name="Jing H."/>
            <person name="Macario A.J.L."/>
            <person name="Paulsen I."/>
            <person name="Pritchett M."/>
            <person name="Sowers K.R."/>
            <person name="Swanson R.V."/>
            <person name="Zinder S.H."/>
            <person name="Lander E."/>
            <person name="Metcalf W.W."/>
            <person name="Birren B."/>
        </authorList>
    </citation>
    <scope>NUCLEOTIDE SEQUENCE [LARGE SCALE GENOMIC DNA]</scope>
    <source>
        <strain evidence="2">ATCC 35395 / DSM 2834 / JCM 12185 / C2A</strain>
    </source>
</reference>
<dbReference type="HOGENOM" id="CLU_2327242_0_0_2"/>
<organism evidence="1 2">
    <name type="scientific">Methanosarcina acetivorans (strain ATCC 35395 / DSM 2834 / JCM 12185 / C2A)</name>
    <dbReference type="NCBI Taxonomy" id="188937"/>
    <lineage>
        <taxon>Archaea</taxon>
        <taxon>Methanobacteriati</taxon>
        <taxon>Methanobacteriota</taxon>
        <taxon>Stenosarchaea group</taxon>
        <taxon>Methanomicrobia</taxon>
        <taxon>Methanosarcinales</taxon>
        <taxon>Methanosarcinaceae</taxon>
        <taxon>Methanosarcina</taxon>
    </lineage>
</organism>
<accession>Q8TT69</accession>
<dbReference type="KEGG" id="mac:MA_0568"/>
<dbReference type="EnsemblBacteria" id="AAM04012">
    <property type="protein sequence ID" value="AAM04012"/>
    <property type="gene ID" value="MA_0568"/>
</dbReference>
<proteinExistence type="predicted"/>
<dbReference type="InParanoid" id="Q8TT69"/>
<name>Q8TT69_METAC</name>
<keyword evidence="2" id="KW-1185">Reference proteome</keyword>